<evidence type="ECO:0000313" key="1">
    <source>
        <dbReference type="EMBL" id="KAI1705191.1"/>
    </source>
</evidence>
<sequence>MNLFDDVYSSCNLTIAVIHLTLFLAPSQFVSAFTPVQSFLPYMSGTLEKWYSIPTGMQIFDHNARKFYNERIQESEAPPSKMAWTWPTILTTRISTAPGEVRESPTTTPAPIARRLFQKHRQINTLVTATFSRHLSGCYIDGSKMYPDDRQVWRKNNFSALFDRYVLHRHNSEQRNFAKSIVCE</sequence>
<evidence type="ECO:0000313" key="2">
    <source>
        <dbReference type="Proteomes" id="UP001201812"/>
    </source>
</evidence>
<proteinExistence type="predicted"/>
<dbReference type="EMBL" id="JAKKPZ010000059">
    <property type="protein sequence ID" value="KAI1705191.1"/>
    <property type="molecule type" value="Genomic_DNA"/>
</dbReference>
<accession>A0AAD4MUM9</accession>
<reference evidence="1" key="1">
    <citation type="submission" date="2022-01" db="EMBL/GenBank/DDBJ databases">
        <title>Genome Sequence Resource for Two Populations of Ditylenchus destructor, the Migratory Endoparasitic Phytonematode.</title>
        <authorList>
            <person name="Zhang H."/>
            <person name="Lin R."/>
            <person name="Xie B."/>
        </authorList>
    </citation>
    <scope>NUCLEOTIDE SEQUENCE</scope>
    <source>
        <strain evidence="1">BazhouSP</strain>
    </source>
</reference>
<gene>
    <name evidence="1" type="ORF">DdX_13796</name>
</gene>
<organism evidence="1 2">
    <name type="scientific">Ditylenchus destructor</name>
    <dbReference type="NCBI Taxonomy" id="166010"/>
    <lineage>
        <taxon>Eukaryota</taxon>
        <taxon>Metazoa</taxon>
        <taxon>Ecdysozoa</taxon>
        <taxon>Nematoda</taxon>
        <taxon>Chromadorea</taxon>
        <taxon>Rhabditida</taxon>
        <taxon>Tylenchina</taxon>
        <taxon>Tylenchomorpha</taxon>
        <taxon>Sphaerularioidea</taxon>
        <taxon>Anguinidae</taxon>
        <taxon>Anguininae</taxon>
        <taxon>Ditylenchus</taxon>
    </lineage>
</organism>
<protein>
    <submittedName>
        <fullName evidence="1">Uncharacterized protein</fullName>
    </submittedName>
</protein>
<dbReference type="AlphaFoldDB" id="A0AAD4MUM9"/>
<keyword evidence="2" id="KW-1185">Reference proteome</keyword>
<dbReference type="Proteomes" id="UP001201812">
    <property type="component" value="Unassembled WGS sequence"/>
</dbReference>
<name>A0AAD4MUM9_9BILA</name>
<comment type="caution">
    <text evidence="1">The sequence shown here is derived from an EMBL/GenBank/DDBJ whole genome shotgun (WGS) entry which is preliminary data.</text>
</comment>